<dbReference type="EMBL" id="SRYG01000023">
    <property type="protein sequence ID" value="TGY65081.1"/>
    <property type="molecule type" value="Genomic_DNA"/>
</dbReference>
<evidence type="ECO:0000313" key="2">
    <source>
        <dbReference type="Proteomes" id="UP000308836"/>
    </source>
</evidence>
<dbReference type="Proteomes" id="UP000308836">
    <property type="component" value="Unassembled WGS sequence"/>
</dbReference>
<evidence type="ECO:0000313" key="1">
    <source>
        <dbReference type="EMBL" id="TGY65081.1"/>
    </source>
</evidence>
<gene>
    <name evidence="1" type="ORF">E5336_10280</name>
</gene>
<proteinExistence type="predicted"/>
<keyword evidence="1" id="KW-0548">Nucleotidyltransferase</keyword>
<sequence length="1401" mass="157546">MDSNKAYRIVSCGNKSSRRDYSKVSGNLELPNLVEIQTDSFEWFTRHGIQEVFEEIYPIENYGKNIKLNFLRYHFDEPKYNAEESMYRECNYAAPLYADMELEITDPETGEVRTKQEEVYLGDFPLMTETGTFIINGAERVIVSQIVRSPGAYFSEVYDEKTGKQNYNCELIPSRGTWLEFMTEQKKTMAGRTINVSIDRRRKILFSIFFKALGMSFGIEKNEDAFDTKDLSKFLASIGRHVEDPAVDEEDREYMNMYLMLYNGFFGKYEEIENTLLNDKVKTTEEALLSFYENQRSDEIPTLDGSISLMQAKFFDHRRYDLTKAGRYKLRKKLNAYARMMNNTLAYDIVDVDGNVVMEKGTHVHRDERNKLRDVLAKGGYMNPYPFRSEFHEEDIVTIPTSYNAGLVGRVLARDVEVDGVLYEQGTVLTQNDVDAIRAKKEDVKIYAGIVAKKVTLTPENFQAVMNYGQRLFALGRLTNAHGADLMDDEFELVVPRYTVGVSPDRLDDAAMLALQQRVGQEEVNAWLIGAALQEVEVVDKDEQIVKIIGNDPFAERHTITMADIYAFFGYDLNVMDGIGETDDIDMLGNRRIRAVGELIQNQFRIGLSRMERVVKERMSIQELDSLTPRKLTNIRPLTAAIKEFFSSSQLSQFMDQQNPLAELTNKRRISALGPGGLTRDRAGFEVRDVHSSHYGRICPIETPEGPNIGLISNLTTYAKINEYGFIQTPYRIVNKDGTVQEKAIYLSADEEADYVIAQANEVRDGRLINDRVVARKNGDTIIVARDEVELADVSPKQIVSVATACVPFLENDDASRALMGANMQRQAVPLLVPHSPFVGTGIEYKIAKDSGVGIVAKQDGVITYVDSLRIVVTDGNGDAHTYQLRKFARSNASTSINQRPIVKLGEEVKKGDILADGPSMENGELALGQNVTIAYMTWYGYNYEDAIIMSERMVSDDVYTSIHIEEYDIDCRDTKLGPEEITRDIPNVGENAVRKLDKDGIIMVGAEVKEGDILVGKVTPKGQSEVSPEEKLLLAIFGEKSREVRDNSLKVPHGGAGIVHSVRIFKRGDGSDLPPGVNERVKVYIVQKRKISEGDKMSGRHGNKGVISKILPIEDMPFTQDGTPIDIILNPFGVPSRMNIGQILEIHLGYAAKKLNQKFATPVFDGVSNEELASIMQEAQMTKDGKQVLRDGQTGLPFDERISVGVMYMIKLAHMVDDKLHARATGPYSLVTQQPLGGKAQNGGQRFGEMEVWALEAYGASHTLQEILTIKSDDIQGRIKTYEAIIKGKDIPEPGIPESFRVLMHELQGLAIDVRLLDKEGNEVDITNDDDEHVVVHETEVFEHPENEKLENDIEPKEDIIDVDVDDVDLNSVASEDVNEADQIDEKEIEDVEDNIEEEA</sequence>
<reference evidence="1" key="1">
    <citation type="submission" date="2019-04" db="EMBL/GenBank/DDBJ databases">
        <title>Microbes associate with the intestines of laboratory mice.</title>
        <authorList>
            <person name="Navarre W."/>
            <person name="Wong E."/>
            <person name="Huang K."/>
            <person name="Tropini C."/>
            <person name="Ng K."/>
            <person name="Yu B."/>
        </authorList>
    </citation>
    <scope>NUCLEOTIDE SEQUENCE</scope>
    <source>
        <strain evidence="1">NM09_H32</strain>
    </source>
</reference>
<accession>A0AC61R4Z2</accession>
<keyword evidence="1" id="KW-0240">DNA-directed RNA polymerase</keyword>
<protein>
    <submittedName>
        <fullName evidence="1">DNA-directed RNA polymerase subunit beta</fullName>
        <ecNumber evidence="1">2.7.7.6</ecNumber>
    </submittedName>
</protein>
<keyword evidence="2" id="KW-1185">Reference proteome</keyword>
<keyword evidence="1" id="KW-0808">Transferase</keyword>
<keyword evidence="1" id="KW-0804">Transcription</keyword>
<name>A0AC61R4Z2_9FIRM</name>
<organism evidence="1 2">
    <name type="scientific">Dubosiella muris</name>
    <dbReference type="NCBI Taxonomy" id="3038133"/>
    <lineage>
        <taxon>Bacteria</taxon>
        <taxon>Bacillati</taxon>
        <taxon>Bacillota</taxon>
        <taxon>Erysipelotrichia</taxon>
        <taxon>Erysipelotrichales</taxon>
        <taxon>Erysipelotrichaceae</taxon>
        <taxon>Dubosiella</taxon>
    </lineage>
</organism>
<comment type="caution">
    <text evidence="1">The sequence shown here is derived from an EMBL/GenBank/DDBJ whole genome shotgun (WGS) entry which is preliminary data.</text>
</comment>
<dbReference type="EC" id="2.7.7.6" evidence="1"/>